<reference evidence="2" key="1">
    <citation type="journal article" date="2016" name="Nat. Genet.">
        <title>A high-quality carrot genome assembly provides new insights into carotenoid accumulation and asterid genome evolution.</title>
        <authorList>
            <person name="Iorizzo M."/>
            <person name="Ellison S."/>
            <person name="Senalik D."/>
            <person name="Zeng P."/>
            <person name="Satapoomin P."/>
            <person name="Huang J."/>
            <person name="Bowman M."/>
            <person name="Iovene M."/>
            <person name="Sanseverino W."/>
            <person name="Cavagnaro P."/>
            <person name="Yildiz M."/>
            <person name="Macko-Podgorni A."/>
            <person name="Moranska E."/>
            <person name="Grzebelus E."/>
            <person name="Grzebelus D."/>
            <person name="Ashrafi H."/>
            <person name="Zheng Z."/>
            <person name="Cheng S."/>
            <person name="Spooner D."/>
            <person name="Van Deynze A."/>
            <person name="Simon P."/>
        </authorList>
    </citation>
    <scope>NUCLEOTIDE SEQUENCE</scope>
    <source>
        <tissue evidence="2">Leaf</tissue>
    </source>
</reference>
<evidence type="ECO:0000256" key="1">
    <source>
        <dbReference type="SAM" id="Phobius"/>
    </source>
</evidence>
<dbReference type="KEGG" id="dcr:108207854"/>
<keyword evidence="1" id="KW-0812">Transmembrane</keyword>
<keyword evidence="1" id="KW-0472">Membrane</keyword>
<feature type="transmembrane region" description="Helical" evidence="1">
    <location>
        <begin position="131"/>
        <end position="155"/>
    </location>
</feature>
<keyword evidence="1" id="KW-1133">Transmembrane helix</keyword>
<proteinExistence type="predicted"/>
<dbReference type="EMBL" id="CP093344">
    <property type="protein sequence ID" value="WOG90231.1"/>
    <property type="molecule type" value="Genomic_DNA"/>
</dbReference>
<accession>A0AAF0WJ05</accession>
<organism evidence="2 3">
    <name type="scientific">Daucus carota subsp. sativus</name>
    <name type="common">Carrot</name>
    <dbReference type="NCBI Taxonomy" id="79200"/>
    <lineage>
        <taxon>Eukaryota</taxon>
        <taxon>Viridiplantae</taxon>
        <taxon>Streptophyta</taxon>
        <taxon>Embryophyta</taxon>
        <taxon>Tracheophyta</taxon>
        <taxon>Spermatophyta</taxon>
        <taxon>Magnoliopsida</taxon>
        <taxon>eudicotyledons</taxon>
        <taxon>Gunneridae</taxon>
        <taxon>Pentapetalae</taxon>
        <taxon>asterids</taxon>
        <taxon>campanulids</taxon>
        <taxon>Apiales</taxon>
        <taxon>Apiaceae</taxon>
        <taxon>Apioideae</taxon>
        <taxon>Scandiceae</taxon>
        <taxon>Daucinae</taxon>
        <taxon>Daucus</taxon>
        <taxon>Daucus sect. Daucus</taxon>
    </lineage>
</organism>
<dbReference type="AlphaFoldDB" id="A0AAF0WJ05"/>
<evidence type="ECO:0000313" key="2">
    <source>
        <dbReference type="EMBL" id="WOG90231.1"/>
    </source>
</evidence>
<name>A0AAF0WJ05_DAUCS</name>
<sequence>MGVYYDNINLTFSYYATEDDLVPLANYAIQGFRQGVDKKTDRKDFVVTTRGMAWQEISNNVPVLSLLPSVSSDVVFRVDLATAVRFREFMTGTKSKRLETMAWCEVEVDQMTGKKSSDKAIKLNHMIKHHLSGWLVFGLIILLLATFLSPCLGFLCLGACRDCTPA</sequence>
<protein>
    <submittedName>
        <fullName evidence="2">Uncharacterized protein</fullName>
    </submittedName>
</protein>
<evidence type="ECO:0000313" key="3">
    <source>
        <dbReference type="Proteomes" id="UP000077755"/>
    </source>
</evidence>
<keyword evidence="3" id="KW-1185">Reference proteome</keyword>
<gene>
    <name evidence="2" type="ORF">DCAR_0209474</name>
</gene>
<dbReference type="Proteomes" id="UP000077755">
    <property type="component" value="Chromosome 2"/>
</dbReference>
<reference evidence="2" key="2">
    <citation type="submission" date="2022-03" db="EMBL/GenBank/DDBJ databases">
        <title>Draft title - Genomic analysis of global carrot germplasm unveils the trajectory of domestication and the origin of high carotenoid orange carrot.</title>
        <authorList>
            <person name="Iorizzo M."/>
            <person name="Ellison S."/>
            <person name="Senalik D."/>
            <person name="Macko-Podgorni A."/>
            <person name="Grzebelus D."/>
            <person name="Bostan H."/>
            <person name="Rolling W."/>
            <person name="Curaba J."/>
            <person name="Simon P."/>
        </authorList>
    </citation>
    <scope>NUCLEOTIDE SEQUENCE</scope>
    <source>
        <tissue evidence="2">Leaf</tissue>
    </source>
</reference>